<dbReference type="RefSeq" id="WP_376861293.1">
    <property type="nucleotide sequence ID" value="NZ_JBHSLA010000005.1"/>
</dbReference>
<accession>A0ABW0C8S9</accession>
<keyword evidence="1" id="KW-0472">Membrane</keyword>
<name>A0ABW0C8S9_9FLAO</name>
<keyword evidence="1" id="KW-1133">Transmembrane helix</keyword>
<dbReference type="Proteomes" id="UP001596162">
    <property type="component" value="Unassembled WGS sequence"/>
</dbReference>
<comment type="caution">
    <text evidence="2">The sequence shown here is derived from an EMBL/GenBank/DDBJ whole genome shotgun (WGS) entry which is preliminary data.</text>
</comment>
<organism evidence="2 3">
    <name type="scientific">Bizionia hallyeonensis</name>
    <dbReference type="NCBI Taxonomy" id="1123757"/>
    <lineage>
        <taxon>Bacteria</taxon>
        <taxon>Pseudomonadati</taxon>
        <taxon>Bacteroidota</taxon>
        <taxon>Flavobacteriia</taxon>
        <taxon>Flavobacteriales</taxon>
        <taxon>Flavobacteriaceae</taxon>
        <taxon>Bizionia</taxon>
    </lineage>
</organism>
<sequence>MNKYKIIFLKILSILVLLAVFVPGKKFDIPYGFILIVTPFERIMENDMSLDLFIHVIGLSGLILIFLKNKIISTLGYFLAIFPLIMMLINSNALKFSWLFWIPVLILIIIITVLLKGKRNMT</sequence>
<evidence type="ECO:0000313" key="2">
    <source>
        <dbReference type="EMBL" id="MFC5196080.1"/>
    </source>
</evidence>
<gene>
    <name evidence="2" type="ORF">ACFPH8_12125</name>
</gene>
<feature type="transmembrane region" description="Helical" evidence="1">
    <location>
        <begin position="50"/>
        <end position="67"/>
    </location>
</feature>
<reference evidence="3" key="1">
    <citation type="journal article" date="2019" name="Int. J. Syst. Evol. Microbiol.">
        <title>The Global Catalogue of Microorganisms (GCM) 10K type strain sequencing project: providing services to taxonomists for standard genome sequencing and annotation.</title>
        <authorList>
            <consortium name="The Broad Institute Genomics Platform"/>
            <consortium name="The Broad Institute Genome Sequencing Center for Infectious Disease"/>
            <person name="Wu L."/>
            <person name="Ma J."/>
        </authorList>
    </citation>
    <scope>NUCLEOTIDE SEQUENCE [LARGE SCALE GENOMIC DNA]</scope>
    <source>
        <strain evidence="3">JCM 17978</strain>
    </source>
</reference>
<protein>
    <submittedName>
        <fullName evidence="2">Uncharacterized protein</fullName>
    </submittedName>
</protein>
<feature type="transmembrane region" description="Helical" evidence="1">
    <location>
        <begin position="74"/>
        <end position="92"/>
    </location>
</feature>
<feature type="transmembrane region" description="Helical" evidence="1">
    <location>
        <begin position="98"/>
        <end position="115"/>
    </location>
</feature>
<evidence type="ECO:0000313" key="3">
    <source>
        <dbReference type="Proteomes" id="UP001596162"/>
    </source>
</evidence>
<keyword evidence="1" id="KW-0812">Transmembrane</keyword>
<dbReference type="EMBL" id="JBHSLA010000005">
    <property type="protein sequence ID" value="MFC5196080.1"/>
    <property type="molecule type" value="Genomic_DNA"/>
</dbReference>
<proteinExistence type="predicted"/>
<keyword evidence="3" id="KW-1185">Reference proteome</keyword>
<evidence type="ECO:0000256" key="1">
    <source>
        <dbReference type="SAM" id="Phobius"/>
    </source>
</evidence>